<keyword evidence="4" id="KW-0548">Nucleotidyltransferase</keyword>
<dbReference type="SMART" id="SM00267">
    <property type="entry name" value="GGDEF"/>
    <property type="match status" value="1"/>
</dbReference>
<dbReference type="SMART" id="SM00091">
    <property type="entry name" value="PAS"/>
    <property type="match status" value="1"/>
</dbReference>
<dbReference type="Gene3D" id="3.30.450.20">
    <property type="entry name" value="PAS domain"/>
    <property type="match status" value="2"/>
</dbReference>
<dbReference type="EC" id="2.7.7.65" evidence="4"/>
<dbReference type="NCBIfam" id="TIGR00229">
    <property type="entry name" value="sensory_box"/>
    <property type="match status" value="1"/>
</dbReference>
<dbReference type="InterPro" id="IPR000014">
    <property type="entry name" value="PAS"/>
</dbReference>
<dbReference type="PROSITE" id="PS50112">
    <property type="entry name" value="PAS"/>
    <property type="match status" value="1"/>
</dbReference>
<dbReference type="CDD" id="cd01949">
    <property type="entry name" value="GGDEF"/>
    <property type="match status" value="1"/>
</dbReference>
<dbReference type="AlphaFoldDB" id="A0AAU7QM44"/>
<feature type="domain" description="PAS" evidence="1">
    <location>
        <begin position="319"/>
        <end position="389"/>
    </location>
</feature>
<dbReference type="InterPro" id="IPR029016">
    <property type="entry name" value="GAF-like_dom_sf"/>
</dbReference>
<dbReference type="InterPro" id="IPR001610">
    <property type="entry name" value="PAC"/>
</dbReference>
<dbReference type="PROSITE" id="PS50887">
    <property type="entry name" value="GGDEF"/>
    <property type="match status" value="1"/>
</dbReference>
<dbReference type="SUPFAM" id="SSF55785">
    <property type="entry name" value="PYP-like sensor domain (PAS domain)"/>
    <property type="match status" value="2"/>
</dbReference>
<evidence type="ECO:0000259" key="1">
    <source>
        <dbReference type="PROSITE" id="PS50112"/>
    </source>
</evidence>
<dbReference type="InterPro" id="IPR013655">
    <property type="entry name" value="PAS_fold_3"/>
</dbReference>
<gene>
    <name evidence="4" type="ORF">ABNK63_14760</name>
</gene>
<reference evidence="4" key="1">
    <citation type="submission" date="2024-06" db="EMBL/GenBank/DDBJ databases">
        <authorList>
            <person name="Sun Y."/>
        </authorList>
    </citation>
    <scope>NUCLEOTIDE SEQUENCE</scope>
    <source>
        <strain evidence="4">IGA1.0</strain>
    </source>
</reference>
<dbReference type="Pfam" id="PF00990">
    <property type="entry name" value="GGDEF"/>
    <property type="match status" value="1"/>
</dbReference>
<evidence type="ECO:0000259" key="2">
    <source>
        <dbReference type="PROSITE" id="PS50113"/>
    </source>
</evidence>
<dbReference type="PANTHER" id="PTHR43102:SF2">
    <property type="entry name" value="GAF DOMAIN-CONTAINING PROTEIN"/>
    <property type="match status" value="1"/>
</dbReference>
<sequence>MPAPVSADEAQRLARLHALSVLDTGAEPLFDALTRSAALVTGAPMAVLALVDGERQWFKSRVGLDGPNGTPRPSSFSAHTILAEGLMEVADAQADPRFVDDPLVTGSPHVRFHAGAPVQFGDGLRVGALCVFDREPRSLDETQRQALLSLALVASEALELRMMVLEHHPAVTASAPPGSDEAARLSQKLRASEAFLDRTGRLAGVGGWQVDLDTDEVQWTDETCRIHEVPAGYRPTLQEALAFYPPKAREAISAAMAKGTADRTGWDLESPLVTATGRKIWVRTIGSIVFDDDGRPVRLVGAIQDVSIRRRVVTALEASDRRFRKLFEYSLGLICTHDYEGVLLSVNPAAARSLGYSVGELLGRPLTDFMRPERHAAFRAYLLRMFRSDRDEGVLELVAKDGTLRVWQYQNMLDDEDEDPYVLGHAQDITEKHQQALNLHEMSVRDPLTGCYNRRFLDDVARRSAHGRWGCVVIDLDHFKQVNDTYGHQRGDEVLVAMAHFLSRHVRPGDAVIRLGGDEFMVLLEDAADGVVESVVSRIEQDRADAPIAFTLGWSLFGQETTLEQGMAEADHQLYRKRETRGKAGRN</sequence>
<dbReference type="SUPFAM" id="SSF55781">
    <property type="entry name" value="GAF domain-like"/>
    <property type="match status" value="1"/>
</dbReference>
<dbReference type="Pfam" id="PF08448">
    <property type="entry name" value="PAS_4"/>
    <property type="match status" value="1"/>
</dbReference>
<proteinExistence type="predicted"/>
<feature type="domain" description="GGDEF" evidence="3">
    <location>
        <begin position="467"/>
        <end position="587"/>
    </location>
</feature>
<evidence type="ECO:0000259" key="3">
    <source>
        <dbReference type="PROSITE" id="PS50887"/>
    </source>
</evidence>
<dbReference type="EMBL" id="CP157948">
    <property type="protein sequence ID" value="XBS89643.1"/>
    <property type="molecule type" value="Genomic_DNA"/>
</dbReference>
<protein>
    <submittedName>
        <fullName evidence="4">Diguanylate cyclase</fullName>
        <ecNumber evidence="4">2.7.7.65</ecNumber>
    </submittedName>
</protein>
<dbReference type="Gene3D" id="3.30.450.40">
    <property type="match status" value="1"/>
</dbReference>
<dbReference type="CDD" id="cd00130">
    <property type="entry name" value="PAS"/>
    <property type="match status" value="2"/>
</dbReference>
<dbReference type="Pfam" id="PF08447">
    <property type="entry name" value="PAS_3"/>
    <property type="match status" value="1"/>
</dbReference>
<feature type="domain" description="PAC" evidence="2">
    <location>
        <begin position="266"/>
        <end position="318"/>
    </location>
</feature>
<dbReference type="InterPro" id="IPR000160">
    <property type="entry name" value="GGDEF_dom"/>
</dbReference>
<name>A0AAU7QM44_9GAMM</name>
<accession>A0AAU7QM44</accession>
<dbReference type="Gene3D" id="3.30.70.270">
    <property type="match status" value="1"/>
</dbReference>
<dbReference type="InterPro" id="IPR029787">
    <property type="entry name" value="Nucleotide_cyclase"/>
</dbReference>
<dbReference type="SUPFAM" id="SSF55073">
    <property type="entry name" value="Nucleotide cyclase"/>
    <property type="match status" value="1"/>
</dbReference>
<dbReference type="PANTHER" id="PTHR43102">
    <property type="entry name" value="SLR1143 PROTEIN"/>
    <property type="match status" value="1"/>
</dbReference>
<organism evidence="4">
    <name type="scientific">Rhodanobacter sp. IGA1.0</name>
    <dbReference type="NCBI Taxonomy" id="3158582"/>
    <lineage>
        <taxon>Bacteria</taxon>
        <taxon>Pseudomonadati</taxon>
        <taxon>Pseudomonadota</taxon>
        <taxon>Gammaproteobacteria</taxon>
        <taxon>Lysobacterales</taxon>
        <taxon>Rhodanobacteraceae</taxon>
        <taxon>Rhodanobacter</taxon>
    </lineage>
</organism>
<dbReference type="InterPro" id="IPR035965">
    <property type="entry name" value="PAS-like_dom_sf"/>
</dbReference>
<dbReference type="RefSeq" id="WP_350016053.1">
    <property type="nucleotide sequence ID" value="NZ_CP157948.1"/>
</dbReference>
<dbReference type="InterPro" id="IPR000700">
    <property type="entry name" value="PAS-assoc_C"/>
</dbReference>
<keyword evidence="4" id="KW-0808">Transferase</keyword>
<evidence type="ECO:0000313" key="4">
    <source>
        <dbReference type="EMBL" id="XBS89643.1"/>
    </source>
</evidence>
<dbReference type="SMART" id="SM00086">
    <property type="entry name" value="PAC"/>
    <property type="match status" value="2"/>
</dbReference>
<dbReference type="NCBIfam" id="TIGR00254">
    <property type="entry name" value="GGDEF"/>
    <property type="match status" value="1"/>
</dbReference>
<dbReference type="PROSITE" id="PS50113">
    <property type="entry name" value="PAC"/>
    <property type="match status" value="1"/>
</dbReference>
<dbReference type="InterPro" id="IPR013656">
    <property type="entry name" value="PAS_4"/>
</dbReference>
<dbReference type="GO" id="GO:0052621">
    <property type="term" value="F:diguanylate cyclase activity"/>
    <property type="evidence" value="ECO:0007669"/>
    <property type="project" value="UniProtKB-EC"/>
</dbReference>
<dbReference type="InterPro" id="IPR043128">
    <property type="entry name" value="Rev_trsase/Diguanyl_cyclase"/>
</dbReference>